<dbReference type="Pfam" id="PF01136">
    <property type="entry name" value="Peptidase_U32"/>
    <property type="match status" value="1"/>
</dbReference>
<dbReference type="PROSITE" id="PS01276">
    <property type="entry name" value="PEPTIDASE_U32"/>
    <property type="match status" value="1"/>
</dbReference>
<name>I6YZ39_MELRP</name>
<dbReference type="EMBL" id="CP003557">
    <property type="protein sequence ID" value="AFN75842.1"/>
    <property type="molecule type" value="Genomic_DNA"/>
</dbReference>
<protein>
    <submittedName>
        <fullName evidence="2">Peptidase u32</fullName>
    </submittedName>
</protein>
<dbReference type="eggNOG" id="COG0826">
    <property type="taxonomic scope" value="Bacteria"/>
</dbReference>
<dbReference type="RefSeq" id="WP_014857272.1">
    <property type="nucleotide sequence ID" value="NC_018178.1"/>
</dbReference>
<feature type="domain" description="Peptidase U32 collagenase" evidence="1">
    <location>
        <begin position="379"/>
        <end position="492"/>
    </location>
</feature>
<proteinExistence type="predicted"/>
<dbReference type="Pfam" id="PF12392">
    <property type="entry name" value="DUF3656"/>
    <property type="match status" value="1"/>
</dbReference>
<evidence type="ECO:0000259" key="1">
    <source>
        <dbReference type="Pfam" id="PF12392"/>
    </source>
</evidence>
<dbReference type="STRING" id="1191523.MROS_2612"/>
<dbReference type="PATRIC" id="fig|1191523.3.peg.2747"/>
<dbReference type="InterPro" id="IPR020988">
    <property type="entry name" value="Pept_U32_collagenase"/>
</dbReference>
<evidence type="ECO:0000313" key="3">
    <source>
        <dbReference type="Proteomes" id="UP000009011"/>
    </source>
</evidence>
<accession>I6YZ39</accession>
<reference evidence="2 3" key="1">
    <citation type="journal article" date="2013" name="PLoS ONE">
        <title>Genomic analysis of Melioribacter roseus, facultatively anaerobic organotrophic bacterium representing a novel deep lineage within Bacteriodetes/Chlorobi group.</title>
        <authorList>
            <person name="Kadnikov V.V."/>
            <person name="Mardanov A.V."/>
            <person name="Podosokorskaya O.A."/>
            <person name="Gavrilov S.N."/>
            <person name="Kublanov I.V."/>
            <person name="Beletsky A.V."/>
            <person name="Bonch-Osmolovskaya E.A."/>
            <person name="Ravin N.V."/>
        </authorList>
    </citation>
    <scope>NUCLEOTIDE SEQUENCE [LARGE SCALE GENOMIC DNA]</scope>
    <source>
        <strain evidence="3">JCM 17771 / P3M-2</strain>
    </source>
</reference>
<organism evidence="2 3">
    <name type="scientific">Melioribacter roseus (strain DSM 23840 / JCM 17771 / VKM B-2668 / P3M-2)</name>
    <dbReference type="NCBI Taxonomy" id="1191523"/>
    <lineage>
        <taxon>Bacteria</taxon>
        <taxon>Pseudomonadati</taxon>
        <taxon>Ignavibacteriota</taxon>
        <taxon>Ignavibacteria</taxon>
        <taxon>Ignavibacteriales</taxon>
        <taxon>Melioribacteraceae</taxon>
        <taxon>Melioribacter</taxon>
    </lineage>
</organism>
<dbReference type="AlphaFoldDB" id="I6YZ39"/>
<dbReference type="OrthoDB" id="9807498at2"/>
<dbReference type="InterPro" id="IPR001539">
    <property type="entry name" value="Peptidase_U32"/>
</dbReference>
<gene>
    <name evidence="2" type="ordered locus">MROS_2612</name>
</gene>
<dbReference type="Proteomes" id="UP000009011">
    <property type="component" value="Chromosome"/>
</dbReference>
<evidence type="ECO:0000313" key="2">
    <source>
        <dbReference type="EMBL" id="AFN75842.1"/>
    </source>
</evidence>
<dbReference type="KEGG" id="mro:MROS_2612"/>
<dbReference type="InterPro" id="IPR051454">
    <property type="entry name" value="RNA/ubiquinone_mod_enzymes"/>
</dbReference>
<dbReference type="PANTHER" id="PTHR30217">
    <property type="entry name" value="PEPTIDASE U32 FAMILY"/>
    <property type="match status" value="1"/>
</dbReference>
<keyword evidence="3" id="KW-1185">Reference proteome</keyword>
<dbReference type="HOGENOM" id="CLU_011540_5_0_10"/>
<dbReference type="PANTHER" id="PTHR30217:SF10">
    <property type="entry name" value="23S RRNA 5-HYDROXYCYTIDINE C2501 SYNTHASE"/>
    <property type="match status" value="1"/>
</dbReference>
<sequence length="604" mass="68879">MIKKIELLSPAGNAEIGIAAVDCGADAVYIGAPKFGARKAAGTSIEDIKRLTEYAHPFGVNVFAAVNTLFYDEEIEEVRRLIFDLYDAGIDGIIFQDFGLLEMDLPPVKIIASTQTDNYHPERIRFIDSIGVDRIILARELSLRQIKEISQTTQAELEFFVHGALCVSFSGRCYISKALFDRSGNRGECAQFCRMAFDLLDENENPIIKNRYPLSLKDLNLSDYLKDLIDAGISSFKIEGRLKDVNYVKNVTAFYRNLLDEIIDNSDEIERASVGKSYADFVPAPEKSFNRGFTSFFINGKADRLASLSTPKSTGELIGKVIKSGEGFIKLNNKKDITTGDGLCYFDNEGNLNGFYVNKIANDSIFYDGNFVVPKNTDIYRNFDRLFEKKLELKTERKIDISFLISLDERSISIKAECEDGVSVSKKFEVEFTPPAKENAFIELLKKQFSKTGNTIYNVKNVGVDKGKISFLAISQINGFRRETLKELTKLRVEYHEKKRTSFFKPRYTNYYKKEIDYRENVVNRLAENFYIKCGAEKIERGLDYTEEFQNKPLMTSRYCILEEIGICRKTTGGNSKAYYLKNRNGKFELKFDCKNCLMEVYIR</sequence>